<dbReference type="InterPro" id="IPR013655">
    <property type="entry name" value="PAS_fold_3"/>
</dbReference>
<dbReference type="InterPro" id="IPR000700">
    <property type="entry name" value="PAS-assoc_C"/>
</dbReference>
<dbReference type="InterPro" id="IPR036097">
    <property type="entry name" value="HisK_dim/P_sf"/>
</dbReference>
<dbReference type="Pfam" id="PF01590">
    <property type="entry name" value="GAF"/>
    <property type="match status" value="1"/>
</dbReference>
<dbReference type="SUPFAM" id="SSF47384">
    <property type="entry name" value="Homodimeric domain of signal transducing histidine kinase"/>
    <property type="match status" value="1"/>
</dbReference>
<dbReference type="Pfam" id="PF08448">
    <property type="entry name" value="PAS_4"/>
    <property type="match status" value="4"/>
</dbReference>
<keyword evidence="11" id="KW-1185">Reference proteome</keyword>
<dbReference type="Pfam" id="PF02518">
    <property type="entry name" value="HATPase_c"/>
    <property type="match status" value="1"/>
</dbReference>
<dbReference type="SMART" id="SM00091">
    <property type="entry name" value="PAS"/>
    <property type="match status" value="5"/>
</dbReference>
<dbReference type="RefSeq" id="WP_379693095.1">
    <property type="nucleotide sequence ID" value="NZ_JBHSXH010000009.1"/>
</dbReference>
<evidence type="ECO:0000256" key="4">
    <source>
        <dbReference type="ARBA" id="ARBA00022679"/>
    </source>
</evidence>
<dbReference type="GO" id="GO:0004673">
    <property type="term" value="F:protein histidine kinase activity"/>
    <property type="evidence" value="ECO:0007669"/>
    <property type="project" value="UniProtKB-EC"/>
</dbReference>
<dbReference type="EMBL" id="JBHSXH010000009">
    <property type="protein sequence ID" value="MFC6824321.1"/>
    <property type="molecule type" value="Genomic_DNA"/>
</dbReference>
<organism evidence="10 11">
    <name type="scientific">Halopelagius fulvigenes</name>
    <dbReference type="NCBI Taxonomy" id="1198324"/>
    <lineage>
        <taxon>Archaea</taxon>
        <taxon>Methanobacteriati</taxon>
        <taxon>Methanobacteriota</taxon>
        <taxon>Stenosarchaea group</taxon>
        <taxon>Halobacteria</taxon>
        <taxon>Halobacteriales</taxon>
        <taxon>Haloferacaceae</taxon>
    </lineage>
</organism>
<evidence type="ECO:0000259" key="7">
    <source>
        <dbReference type="PROSITE" id="PS50109"/>
    </source>
</evidence>
<keyword evidence="6" id="KW-0175">Coiled coil</keyword>
<dbReference type="AlphaFoldDB" id="A0ABD5TUV1"/>
<gene>
    <name evidence="10" type="ORF">ACFQEV_04825</name>
</gene>
<feature type="domain" description="PAS" evidence="8">
    <location>
        <begin position="563"/>
        <end position="636"/>
    </location>
</feature>
<dbReference type="Gene3D" id="3.30.565.10">
    <property type="entry name" value="Histidine kinase-like ATPase, C-terminal domain"/>
    <property type="match status" value="1"/>
</dbReference>
<dbReference type="SUPFAM" id="SSF55781">
    <property type="entry name" value="GAF domain-like"/>
    <property type="match status" value="1"/>
</dbReference>
<dbReference type="Gene3D" id="3.30.450.20">
    <property type="entry name" value="PAS domain"/>
    <property type="match status" value="5"/>
</dbReference>
<dbReference type="InterPro" id="IPR035965">
    <property type="entry name" value="PAS-like_dom_sf"/>
</dbReference>
<keyword evidence="4" id="KW-0808">Transferase</keyword>
<dbReference type="Gene3D" id="1.10.287.130">
    <property type="match status" value="1"/>
</dbReference>
<comment type="catalytic activity">
    <reaction evidence="1">
        <text>ATP + protein L-histidine = ADP + protein N-phospho-L-histidine.</text>
        <dbReference type="EC" id="2.7.13.3"/>
    </reaction>
</comment>
<dbReference type="EC" id="2.7.13.3" evidence="2"/>
<evidence type="ECO:0000313" key="11">
    <source>
        <dbReference type="Proteomes" id="UP001596408"/>
    </source>
</evidence>
<dbReference type="PANTHER" id="PTHR43304">
    <property type="entry name" value="PHYTOCHROME-LIKE PROTEIN CPH1"/>
    <property type="match status" value="1"/>
</dbReference>
<dbReference type="SMART" id="SM00065">
    <property type="entry name" value="GAF"/>
    <property type="match status" value="1"/>
</dbReference>
<dbReference type="InterPro" id="IPR003018">
    <property type="entry name" value="GAF"/>
</dbReference>
<accession>A0ABD5TUV1</accession>
<dbReference type="InterPro" id="IPR004358">
    <property type="entry name" value="Sig_transdc_His_kin-like_C"/>
</dbReference>
<dbReference type="SUPFAM" id="SSF55874">
    <property type="entry name" value="ATPase domain of HSP90 chaperone/DNA topoisomerase II/histidine kinase"/>
    <property type="match status" value="1"/>
</dbReference>
<dbReference type="CDD" id="cd00082">
    <property type="entry name" value="HisKA"/>
    <property type="match status" value="1"/>
</dbReference>
<keyword evidence="5" id="KW-0418">Kinase</keyword>
<feature type="domain" description="PAC" evidence="9">
    <location>
        <begin position="746"/>
        <end position="808"/>
    </location>
</feature>
<dbReference type="Pfam" id="PF00512">
    <property type="entry name" value="HisKA"/>
    <property type="match status" value="1"/>
</dbReference>
<evidence type="ECO:0000256" key="1">
    <source>
        <dbReference type="ARBA" id="ARBA00000085"/>
    </source>
</evidence>
<feature type="domain" description="PAC" evidence="9">
    <location>
        <begin position="637"/>
        <end position="687"/>
    </location>
</feature>
<dbReference type="InterPro" id="IPR003594">
    <property type="entry name" value="HATPase_dom"/>
</dbReference>
<dbReference type="InterPro" id="IPR001610">
    <property type="entry name" value="PAC"/>
</dbReference>
<proteinExistence type="predicted"/>
<dbReference type="InterPro" id="IPR005467">
    <property type="entry name" value="His_kinase_dom"/>
</dbReference>
<dbReference type="SMART" id="SM00388">
    <property type="entry name" value="HisKA"/>
    <property type="match status" value="1"/>
</dbReference>
<dbReference type="Proteomes" id="UP001596408">
    <property type="component" value="Unassembled WGS sequence"/>
</dbReference>
<dbReference type="SMART" id="SM00086">
    <property type="entry name" value="PAC"/>
    <property type="match status" value="4"/>
</dbReference>
<dbReference type="InterPro" id="IPR013656">
    <property type="entry name" value="PAS_4"/>
</dbReference>
<dbReference type="Gene3D" id="3.30.450.40">
    <property type="match status" value="1"/>
</dbReference>
<feature type="domain" description="PAS" evidence="8">
    <location>
        <begin position="439"/>
        <end position="509"/>
    </location>
</feature>
<feature type="domain" description="PAC" evidence="9">
    <location>
        <begin position="511"/>
        <end position="562"/>
    </location>
</feature>
<evidence type="ECO:0000259" key="8">
    <source>
        <dbReference type="PROSITE" id="PS50112"/>
    </source>
</evidence>
<evidence type="ECO:0000313" key="10">
    <source>
        <dbReference type="EMBL" id="MFC6824321.1"/>
    </source>
</evidence>
<feature type="coiled-coil region" evidence="6">
    <location>
        <begin position="301"/>
        <end position="328"/>
    </location>
</feature>
<reference evidence="10 11" key="1">
    <citation type="journal article" date="2019" name="Int. J. Syst. Evol. Microbiol.">
        <title>The Global Catalogue of Microorganisms (GCM) 10K type strain sequencing project: providing services to taxonomists for standard genome sequencing and annotation.</title>
        <authorList>
            <consortium name="The Broad Institute Genomics Platform"/>
            <consortium name="The Broad Institute Genome Sequencing Center for Infectious Disease"/>
            <person name="Wu L."/>
            <person name="Ma J."/>
        </authorList>
    </citation>
    <scope>NUCLEOTIDE SEQUENCE [LARGE SCALE GENOMIC DNA]</scope>
    <source>
        <strain evidence="10 11">YIM 94188</strain>
    </source>
</reference>
<sequence length="1037" mass="116713">MDTTSESEPAMQTRLRQQEVVAELGRRALDIDDIDRLMREASVAVAETLDNEYCHVVELLPGGEEGVLRQGVGWRDGTVGTATVPVSSDSQPGVALRTGEPVVVENLHAEERFSDLELLTSHNAVSGISVVVGSCEEPWGVLGTYATERREFSVYDVRFVRSVADVLASAVARAERERAARESERRDEERKRALEESERRYRTLVEHFPNGAVALVDEDLHYRTVGGTPLDVAGVTVEEVRDRPVGEILPPKLADELVPRYEAALDGTSGAFEMELDGRVYQFQVVPVRDNDGDVFAALGMSQDITEREEAKRKLEASERRHRTLVENFPNGSVGLFDENLEYTAVGGQLLDTLNMDPADRIGRSITELHPEDLLEDIEPYFRAALDGEANTFDVEYRGRYLHARTLPVRNADGEVDAGMLVVQDDTERREYERRLEQHREYTDRILDAIDDVFYLLDADGNLQRWNRSVCEVTGYSDAEIASMRALDIVGEDDQKAIADAIAEALETGSTQVEAEVLTKGGERVPYEFVASKLDDPDGNPVVVGVGRDITRRKERERALEESEAKFRMLTENLEEMVWISDPDTRDVLYLNSAYEEMYGRDRGSIYDDPTKFLEAVHPEDRRRIEAAYERIPEEGIDEEFRIVRPDGEVRWLDARAGSVCNEGEERVVGIAEDVTERVERERALEESERRYRTLVEDFPDGAVALFDEELRYTAVGGQLLEADDIDPEERLGISIHELYPEELVEEVEPYFRAALDGEANTFETEYAGRQLFNQTLPVRNADDKVYAGMLVVQNVTERREYERKLEESNERLEQFAYAASHDLQEPLRMVTSYLSLVKRRYGDELDEDGEEFIEFAVDGAERMREMIEGLLQYSRVDTRGDPFEEVDLEAVLENVRQDLKMKIAESDAEITAESLPRVYGDGSQLKQVFQNLLANAIDYSGDDPPRVRISAERDGAKWVVSVSDEGIGIDPADANRVFEVFQSLHAPDTHGGTGIGLALCERIVERHGGEIWVDSEPGEGATFSFTLPTVAAASDD</sequence>
<feature type="coiled-coil region" evidence="6">
    <location>
        <begin position="792"/>
        <end position="819"/>
    </location>
</feature>
<dbReference type="FunFam" id="3.30.565.10:FF:000006">
    <property type="entry name" value="Sensor histidine kinase WalK"/>
    <property type="match status" value="1"/>
</dbReference>
<feature type="domain" description="Histidine kinase" evidence="7">
    <location>
        <begin position="819"/>
        <end position="1032"/>
    </location>
</feature>
<dbReference type="PROSITE" id="PS50112">
    <property type="entry name" value="PAS"/>
    <property type="match status" value="2"/>
</dbReference>
<comment type="caution">
    <text evidence="10">The sequence shown here is derived from an EMBL/GenBank/DDBJ whole genome shotgun (WGS) entry which is preliminary data.</text>
</comment>
<dbReference type="PRINTS" id="PR00344">
    <property type="entry name" value="BCTRLSENSOR"/>
</dbReference>
<dbReference type="PROSITE" id="PS50113">
    <property type="entry name" value="PAC"/>
    <property type="match status" value="5"/>
</dbReference>
<evidence type="ECO:0000256" key="3">
    <source>
        <dbReference type="ARBA" id="ARBA00022553"/>
    </source>
</evidence>
<name>A0ABD5TUV1_9EURY</name>
<dbReference type="InterPro" id="IPR003661">
    <property type="entry name" value="HisK_dim/P_dom"/>
</dbReference>
<feature type="domain" description="PAC" evidence="9">
    <location>
        <begin position="266"/>
        <end position="317"/>
    </location>
</feature>
<dbReference type="InterPro" id="IPR052162">
    <property type="entry name" value="Sensor_kinase/Photoreceptor"/>
</dbReference>
<dbReference type="SUPFAM" id="SSF55785">
    <property type="entry name" value="PYP-like sensor domain (PAS domain)"/>
    <property type="match status" value="5"/>
</dbReference>
<keyword evidence="3" id="KW-0597">Phosphoprotein</keyword>
<dbReference type="PROSITE" id="PS50109">
    <property type="entry name" value="HIS_KIN"/>
    <property type="match status" value="1"/>
</dbReference>
<dbReference type="NCBIfam" id="TIGR00229">
    <property type="entry name" value="sensory_box"/>
    <property type="match status" value="5"/>
</dbReference>
<evidence type="ECO:0000256" key="5">
    <source>
        <dbReference type="ARBA" id="ARBA00022777"/>
    </source>
</evidence>
<evidence type="ECO:0000256" key="2">
    <source>
        <dbReference type="ARBA" id="ARBA00012438"/>
    </source>
</evidence>
<dbReference type="CDD" id="cd00130">
    <property type="entry name" value="PAS"/>
    <property type="match status" value="3"/>
</dbReference>
<feature type="coiled-coil region" evidence="6">
    <location>
        <begin position="171"/>
        <end position="200"/>
    </location>
</feature>
<dbReference type="InterPro" id="IPR029016">
    <property type="entry name" value="GAF-like_dom_sf"/>
</dbReference>
<feature type="domain" description="PAC" evidence="9">
    <location>
        <begin position="386"/>
        <end position="438"/>
    </location>
</feature>
<evidence type="ECO:0000259" key="9">
    <source>
        <dbReference type="PROSITE" id="PS50113"/>
    </source>
</evidence>
<protein>
    <recommendedName>
        <fullName evidence="2">histidine kinase</fullName>
        <ecNumber evidence="2">2.7.13.3</ecNumber>
    </recommendedName>
</protein>
<dbReference type="InterPro" id="IPR000014">
    <property type="entry name" value="PAS"/>
</dbReference>
<dbReference type="SMART" id="SM00387">
    <property type="entry name" value="HATPase_c"/>
    <property type="match status" value="1"/>
</dbReference>
<dbReference type="InterPro" id="IPR036890">
    <property type="entry name" value="HATPase_C_sf"/>
</dbReference>
<dbReference type="PANTHER" id="PTHR43304:SF1">
    <property type="entry name" value="PAC DOMAIN-CONTAINING PROTEIN"/>
    <property type="match status" value="1"/>
</dbReference>
<dbReference type="Pfam" id="PF08447">
    <property type="entry name" value="PAS_3"/>
    <property type="match status" value="1"/>
</dbReference>
<evidence type="ECO:0000256" key="6">
    <source>
        <dbReference type="SAM" id="Coils"/>
    </source>
</evidence>